<dbReference type="PANTHER" id="PTHR31658:SF0">
    <property type="entry name" value="CONSERVED OLIGOMERIC GOLGI COMPLEX SUBUNIT 1"/>
    <property type="match status" value="1"/>
</dbReference>
<dbReference type="InParanoid" id="A0A165FTL3"/>
<dbReference type="OMA" id="PQSLKSW"/>
<feature type="compositionally biased region" description="Polar residues" evidence="8">
    <location>
        <begin position="750"/>
        <end position="760"/>
    </location>
</feature>
<keyword evidence="6" id="KW-0333">Golgi apparatus</keyword>
<organism evidence="9 10">
    <name type="scientific">Xylona heveae (strain CBS 132557 / TC161)</name>
    <dbReference type="NCBI Taxonomy" id="1328760"/>
    <lineage>
        <taxon>Eukaryota</taxon>
        <taxon>Fungi</taxon>
        <taxon>Dikarya</taxon>
        <taxon>Ascomycota</taxon>
        <taxon>Pezizomycotina</taxon>
        <taxon>Xylonomycetes</taxon>
        <taxon>Xylonales</taxon>
        <taxon>Xylonaceae</taxon>
        <taxon>Xylona</taxon>
    </lineage>
</organism>
<evidence type="ECO:0000313" key="9">
    <source>
        <dbReference type="EMBL" id="KZF21361.1"/>
    </source>
</evidence>
<dbReference type="GO" id="GO:0000139">
    <property type="term" value="C:Golgi membrane"/>
    <property type="evidence" value="ECO:0007669"/>
    <property type="project" value="UniProtKB-SubCell"/>
</dbReference>
<evidence type="ECO:0000256" key="4">
    <source>
        <dbReference type="ARBA" id="ARBA00022448"/>
    </source>
</evidence>
<feature type="compositionally biased region" description="Low complexity" evidence="8">
    <location>
        <begin position="789"/>
        <end position="799"/>
    </location>
</feature>
<dbReference type="Proteomes" id="UP000076632">
    <property type="component" value="Unassembled WGS sequence"/>
</dbReference>
<dbReference type="GO" id="GO:0006891">
    <property type="term" value="P:intra-Golgi vesicle-mediated transport"/>
    <property type="evidence" value="ECO:0007669"/>
    <property type="project" value="InterPro"/>
</dbReference>
<proteinExistence type="inferred from homology"/>
<evidence type="ECO:0000256" key="7">
    <source>
        <dbReference type="ARBA" id="ARBA00023136"/>
    </source>
</evidence>
<dbReference type="RefSeq" id="XP_018186916.1">
    <property type="nucleotide sequence ID" value="XM_018336222.1"/>
</dbReference>
<comment type="subcellular location">
    <subcellularLocation>
        <location evidence="1">Golgi apparatus membrane</location>
        <topology evidence="1">Peripheral membrane protein</topology>
    </subcellularLocation>
</comment>
<evidence type="ECO:0000313" key="10">
    <source>
        <dbReference type="Proteomes" id="UP000076632"/>
    </source>
</evidence>
<feature type="compositionally biased region" description="Basic and acidic residues" evidence="8">
    <location>
        <begin position="736"/>
        <end position="749"/>
    </location>
</feature>
<sequence>MVLEAPDPKTFSSWEDAFRYPTPAVRHMELQLRGDLGATREKLRGMVGASYRDLLGTAENIIEMDQQMHNVERHFGDITRKCDSRSFSRLGKNYGKWNATVKTDDRNRYALTSQLALLQSFPGLISQMLRQGDSILLAAKLLVLSRLLHKSLSNENNTPPLADTLRNRLASLRRSILSRIDRQLSSLTASTTSIVESMCAFSLATSSTPTDVLRHFQHIRLRGISARLELDSQGRADVLGALSLFIRTLEDVQTIMPSRLADTLKKIKSQPILSSPDVESLLELNLDIHGKWVAEEVKNFVPWIRHDDLKEDQAKAIQREWSKKAFGVFLDGLKTAAAGRKDLKSLVEMRQEVLSNWLRNRTRVPGLGGLSLLESLRAALNDQLTHLVRLRASRLHLVQTEISAILADGPTALSSCPSLWDESMITMDFSNGAVAFKQAILDRSSGRSDAVLRVLRSYESWLSLVDEARIMIKKLRDIRWDDDLDLYAATEDEFESDAIQSLLSDEDPTVFETALTQSLQTAFGEFEKSIDAAVTSLLTTTTSTANNSDPKGQQTIFIIRIVRELRHKTLAHADYSSESFATPVIISRLLTSLAQTTIGTTTLRPLHRFAKKATTNPRELLLQSQILWEGSASPPQSLPVQPSPEIFKVLHRLSTSMASLGGDLWNPAASSVLKQSVSRRVEEILGPVVDELAVVSASQGTSVERTTGVSRQDRAERSEETEGSRVLSSPVAPESNEARSSTEKPEKPETPNSTVQTNGTLHPDDITLRKELLKQVLFDVTYLQRALTPSSPSLSLSPSPLSPSPLSPSSSPSSSSPPPDIPPHSLEALADKINNHIQLPDSAKERLHKSAQEYWKRTALLFGLLS</sequence>
<dbReference type="OrthoDB" id="46189at2759"/>
<keyword evidence="4" id="KW-0813">Transport</keyword>
<feature type="compositionally biased region" description="Polar residues" evidence="8">
    <location>
        <begin position="697"/>
        <end position="710"/>
    </location>
</feature>
<keyword evidence="7" id="KW-0472">Membrane</keyword>
<evidence type="ECO:0000256" key="6">
    <source>
        <dbReference type="ARBA" id="ARBA00023034"/>
    </source>
</evidence>
<keyword evidence="10" id="KW-1185">Reference proteome</keyword>
<dbReference type="InterPro" id="IPR033370">
    <property type="entry name" value="COG1"/>
</dbReference>
<dbReference type="GO" id="GO:0017119">
    <property type="term" value="C:Golgi transport complex"/>
    <property type="evidence" value="ECO:0007669"/>
    <property type="project" value="InterPro"/>
</dbReference>
<feature type="compositionally biased region" description="Basic and acidic residues" evidence="8">
    <location>
        <begin position="711"/>
        <end position="723"/>
    </location>
</feature>
<accession>A0A165FTL3</accession>
<dbReference type="GO" id="GO:0015031">
    <property type="term" value="P:protein transport"/>
    <property type="evidence" value="ECO:0007669"/>
    <property type="project" value="UniProtKB-KW"/>
</dbReference>
<evidence type="ECO:0000256" key="1">
    <source>
        <dbReference type="ARBA" id="ARBA00004395"/>
    </source>
</evidence>
<name>A0A165FTL3_XYLHT</name>
<dbReference type="GeneID" id="28901359"/>
<feature type="region of interest" description="Disordered" evidence="8">
    <location>
        <begin position="697"/>
        <end position="762"/>
    </location>
</feature>
<evidence type="ECO:0000256" key="3">
    <source>
        <dbReference type="ARBA" id="ARBA00020978"/>
    </source>
</evidence>
<dbReference type="PANTHER" id="PTHR31658">
    <property type="entry name" value="CONSERVED OLIGOMERIC GOLGI COMPLEX SUBUNIT 1"/>
    <property type="match status" value="1"/>
</dbReference>
<dbReference type="STRING" id="1328760.A0A165FTL3"/>
<dbReference type="Pfam" id="PF08700">
    <property type="entry name" value="VPS51_Exo84_N"/>
    <property type="match status" value="1"/>
</dbReference>
<keyword evidence="5" id="KW-0653">Protein transport</keyword>
<dbReference type="AlphaFoldDB" id="A0A165FTL3"/>
<evidence type="ECO:0000256" key="5">
    <source>
        <dbReference type="ARBA" id="ARBA00022927"/>
    </source>
</evidence>
<gene>
    <name evidence="9" type="ORF">L228DRAFT_284407</name>
</gene>
<evidence type="ECO:0000256" key="2">
    <source>
        <dbReference type="ARBA" id="ARBA00006653"/>
    </source>
</evidence>
<reference evidence="9 10" key="1">
    <citation type="journal article" date="2016" name="Fungal Biol.">
        <title>The genome of Xylona heveae provides a window into fungal endophytism.</title>
        <authorList>
            <person name="Gazis R."/>
            <person name="Kuo A."/>
            <person name="Riley R."/>
            <person name="LaButti K."/>
            <person name="Lipzen A."/>
            <person name="Lin J."/>
            <person name="Amirebrahimi M."/>
            <person name="Hesse C.N."/>
            <person name="Spatafora J.W."/>
            <person name="Henrissat B."/>
            <person name="Hainaut M."/>
            <person name="Grigoriev I.V."/>
            <person name="Hibbett D.S."/>
        </authorList>
    </citation>
    <scope>NUCLEOTIDE SEQUENCE [LARGE SCALE GENOMIC DNA]</scope>
    <source>
        <strain evidence="9 10">TC161</strain>
    </source>
</reference>
<dbReference type="EMBL" id="KV407461">
    <property type="protein sequence ID" value="KZF21361.1"/>
    <property type="molecule type" value="Genomic_DNA"/>
</dbReference>
<feature type="region of interest" description="Disordered" evidence="8">
    <location>
        <begin position="789"/>
        <end position="827"/>
    </location>
</feature>
<evidence type="ECO:0000256" key="8">
    <source>
        <dbReference type="SAM" id="MobiDB-lite"/>
    </source>
</evidence>
<protein>
    <recommendedName>
        <fullName evidence="3">Conserved oligomeric Golgi complex subunit 1</fullName>
    </recommendedName>
</protein>
<comment type="similarity">
    <text evidence="2">Belongs to the COG1 family.</text>
</comment>